<feature type="compositionally biased region" description="Low complexity" evidence="1">
    <location>
        <begin position="147"/>
        <end position="161"/>
    </location>
</feature>
<name>A0A9P7YRW2_9HELO</name>
<feature type="region of interest" description="Disordered" evidence="1">
    <location>
        <begin position="78"/>
        <end position="108"/>
    </location>
</feature>
<dbReference type="InterPro" id="IPR021514">
    <property type="entry name" value="DUF3176"/>
</dbReference>
<dbReference type="EMBL" id="MU251376">
    <property type="protein sequence ID" value="KAG9238055.1"/>
    <property type="molecule type" value="Genomic_DNA"/>
</dbReference>
<reference evidence="3" key="1">
    <citation type="journal article" date="2021" name="IMA Fungus">
        <title>Genomic characterization of three marine fungi, including Emericellopsis atlantica sp. nov. with signatures of a generalist lifestyle and marine biomass degradation.</title>
        <authorList>
            <person name="Hagestad O.C."/>
            <person name="Hou L."/>
            <person name="Andersen J.H."/>
            <person name="Hansen E.H."/>
            <person name="Altermark B."/>
            <person name="Li C."/>
            <person name="Kuhnert E."/>
            <person name="Cox R.J."/>
            <person name="Crous P.W."/>
            <person name="Spatafora J.W."/>
            <person name="Lail K."/>
            <person name="Amirebrahimi M."/>
            <person name="Lipzen A."/>
            <person name="Pangilinan J."/>
            <person name="Andreopoulos W."/>
            <person name="Hayes R.D."/>
            <person name="Ng V."/>
            <person name="Grigoriev I.V."/>
            <person name="Jackson S.A."/>
            <person name="Sutton T.D.S."/>
            <person name="Dobson A.D.W."/>
            <person name="Rama T."/>
        </authorList>
    </citation>
    <scope>NUCLEOTIDE SEQUENCE</scope>
    <source>
        <strain evidence="3">TRa018bII</strain>
    </source>
</reference>
<accession>A0A9P7YRW2</accession>
<feature type="transmembrane region" description="Helical" evidence="2">
    <location>
        <begin position="223"/>
        <end position="245"/>
    </location>
</feature>
<evidence type="ECO:0000256" key="1">
    <source>
        <dbReference type="SAM" id="MobiDB-lite"/>
    </source>
</evidence>
<protein>
    <submittedName>
        <fullName evidence="3">Uncharacterized protein</fullName>
    </submittedName>
</protein>
<keyword evidence="2" id="KW-1133">Transmembrane helix</keyword>
<evidence type="ECO:0000313" key="4">
    <source>
        <dbReference type="Proteomes" id="UP000824998"/>
    </source>
</evidence>
<dbReference type="AlphaFoldDB" id="A0A9P7YRW2"/>
<feature type="compositionally biased region" description="Polar residues" evidence="1">
    <location>
        <begin position="94"/>
        <end position="108"/>
    </location>
</feature>
<comment type="caution">
    <text evidence="3">The sequence shown here is derived from an EMBL/GenBank/DDBJ whole genome shotgun (WGS) entry which is preliminary data.</text>
</comment>
<feature type="transmembrane region" description="Helical" evidence="2">
    <location>
        <begin position="651"/>
        <end position="671"/>
    </location>
</feature>
<evidence type="ECO:0000313" key="3">
    <source>
        <dbReference type="EMBL" id="KAG9238055.1"/>
    </source>
</evidence>
<feature type="region of interest" description="Disordered" evidence="1">
    <location>
        <begin position="1"/>
        <end position="44"/>
    </location>
</feature>
<dbReference type="OrthoDB" id="5376804at2759"/>
<keyword evidence="4" id="KW-1185">Reference proteome</keyword>
<organism evidence="3 4">
    <name type="scientific">Amylocarpus encephaloides</name>
    <dbReference type="NCBI Taxonomy" id="45428"/>
    <lineage>
        <taxon>Eukaryota</taxon>
        <taxon>Fungi</taxon>
        <taxon>Dikarya</taxon>
        <taxon>Ascomycota</taxon>
        <taxon>Pezizomycotina</taxon>
        <taxon>Leotiomycetes</taxon>
        <taxon>Helotiales</taxon>
        <taxon>Helotiales incertae sedis</taxon>
        <taxon>Amylocarpus</taxon>
    </lineage>
</organism>
<sequence length="733" mass="79054">MDNRPTIPGGWPLRPETPNESPIIPPPLSTLGFQRPVSGTGEVPALSPIDTSQDYTLHSAEEAGFHQARPIGQISIATGKDRPQSRGLLKAPTARTTRSRPFSQATQESTGIYFDAAEGLETVATKDDKKVVMETSESKEGSFTGDGSSTTLTPTQTQGQPEDPPPQRTLKMILMQMMLSNKWNDWWIWEILSCCLTVLSIAAIIITLVLYNGVALKSWPGPMTPNAFMALFITLAQLGMVLPVASSISQLKWIWFKTGERALVDFENFDEASRGPIGGLKLAMALRTKNIVASFGAFIPILSLALAPCLQQLLSYPTKMVATEPPQGGVALAPRSDHFTAYVSQQGAAGLPDMSMRQAVQYGLHNPISETIVPITPSCPTADCTWPSYYSLAVCAQVANVTDLLTVGELAMDTSAAMDAAVTTNVTLPNGVYLEAGQTAMNITSPITFVDGQAVFQANHTLAFSNKPNVMKTTISNSFVIYQKDMDTDTPAYGAVEVLLSWCVNTYNTSVVSAQASTNILSNSMSVSSTDGRLALKADGKEELYTVEPRANFALESYLTAAFSGTYGNEFGPVFSSDTALTISAALYEQTEAVNVTGQALDDMQLQAIMGVSQNVATSMSNNVRGRKSQGTPAIGTAREMQPYIHVSWGWIPYIGNMTFSTCLLLAITIWKTRRTGVDVMKSSALAAMTSLSPEAKAFMGPVDYQGKSWMKGLFLKTQLEKTEGGWSLEARM</sequence>
<feature type="transmembrane region" description="Helical" evidence="2">
    <location>
        <begin position="186"/>
        <end position="211"/>
    </location>
</feature>
<dbReference type="PANTHER" id="PTHR35394:SF5">
    <property type="entry name" value="DUF3176 DOMAIN-CONTAINING PROTEIN"/>
    <property type="match status" value="1"/>
</dbReference>
<proteinExistence type="predicted"/>
<feature type="region of interest" description="Disordered" evidence="1">
    <location>
        <begin position="133"/>
        <end position="166"/>
    </location>
</feature>
<dbReference type="PANTHER" id="PTHR35394">
    <property type="entry name" value="DUF3176 DOMAIN-CONTAINING PROTEIN"/>
    <property type="match status" value="1"/>
</dbReference>
<feature type="transmembrane region" description="Helical" evidence="2">
    <location>
        <begin position="291"/>
        <end position="314"/>
    </location>
</feature>
<evidence type="ECO:0000256" key="2">
    <source>
        <dbReference type="SAM" id="Phobius"/>
    </source>
</evidence>
<keyword evidence="2" id="KW-0472">Membrane</keyword>
<gene>
    <name evidence="3" type="ORF">BJ875DRAFT_95466</name>
</gene>
<keyword evidence="2" id="KW-0812">Transmembrane</keyword>
<dbReference type="Proteomes" id="UP000824998">
    <property type="component" value="Unassembled WGS sequence"/>
</dbReference>
<dbReference type="Pfam" id="PF11374">
    <property type="entry name" value="DUF3176"/>
    <property type="match status" value="1"/>
</dbReference>